<comment type="caution">
    <text evidence="2">The sequence shown here is derived from an EMBL/GenBank/DDBJ whole genome shotgun (WGS) entry which is preliminary data.</text>
</comment>
<accession>A0A917W3V0</accession>
<organism evidence="2 3">
    <name type="scientific">Sporolactobacillus putidus</name>
    <dbReference type="NCBI Taxonomy" id="492735"/>
    <lineage>
        <taxon>Bacteria</taxon>
        <taxon>Bacillati</taxon>
        <taxon>Bacillota</taxon>
        <taxon>Bacilli</taxon>
        <taxon>Bacillales</taxon>
        <taxon>Sporolactobacillaceae</taxon>
        <taxon>Sporolactobacillus</taxon>
    </lineage>
</organism>
<reference evidence="2" key="2">
    <citation type="submission" date="2020-09" db="EMBL/GenBank/DDBJ databases">
        <authorList>
            <person name="Sun Q."/>
            <person name="Ohkuma M."/>
        </authorList>
    </citation>
    <scope>NUCLEOTIDE SEQUENCE</scope>
    <source>
        <strain evidence="2">JCM 15325</strain>
    </source>
</reference>
<dbReference type="EMBL" id="BMOK01000021">
    <property type="protein sequence ID" value="GGL64935.1"/>
    <property type="molecule type" value="Genomic_DNA"/>
</dbReference>
<keyword evidence="3" id="KW-1185">Reference proteome</keyword>
<sequence length="83" mass="9746">MDQDPFREEHFLRKKMDEYHVEIPDFPMKPRPWERWIDFLASPAKNPFESFLSTASGILLLKIVPIIGAIFLTLIPIFLNFIG</sequence>
<keyword evidence="1" id="KW-1133">Transmembrane helix</keyword>
<gene>
    <name evidence="2" type="ORF">GCM10007968_31180</name>
</gene>
<reference evidence="2" key="1">
    <citation type="journal article" date="2014" name="Int. J. Syst. Evol. Microbiol.">
        <title>Complete genome sequence of Corynebacterium casei LMG S-19264T (=DSM 44701T), isolated from a smear-ripened cheese.</title>
        <authorList>
            <consortium name="US DOE Joint Genome Institute (JGI-PGF)"/>
            <person name="Walter F."/>
            <person name="Albersmeier A."/>
            <person name="Kalinowski J."/>
            <person name="Ruckert C."/>
        </authorList>
    </citation>
    <scope>NUCLEOTIDE SEQUENCE</scope>
    <source>
        <strain evidence="2">JCM 15325</strain>
    </source>
</reference>
<evidence type="ECO:0000313" key="2">
    <source>
        <dbReference type="EMBL" id="GGL64935.1"/>
    </source>
</evidence>
<feature type="transmembrane region" description="Helical" evidence="1">
    <location>
        <begin position="58"/>
        <end position="82"/>
    </location>
</feature>
<dbReference type="AlphaFoldDB" id="A0A917W3V0"/>
<evidence type="ECO:0000313" key="3">
    <source>
        <dbReference type="Proteomes" id="UP000654670"/>
    </source>
</evidence>
<dbReference type="Proteomes" id="UP000654670">
    <property type="component" value="Unassembled WGS sequence"/>
</dbReference>
<evidence type="ECO:0000256" key="1">
    <source>
        <dbReference type="SAM" id="Phobius"/>
    </source>
</evidence>
<keyword evidence="1" id="KW-0812">Transmembrane</keyword>
<keyword evidence="1" id="KW-0472">Membrane</keyword>
<proteinExistence type="predicted"/>
<protein>
    <submittedName>
        <fullName evidence="2">Uncharacterized protein</fullName>
    </submittedName>
</protein>
<dbReference type="RefSeq" id="WP_188805044.1">
    <property type="nucleotide sequence ID" value="NZ_BMOK01000021.1"/>
</dbReference>
<name>A0A917W3V0_9BACL</name>